<name>A0A9X2I1M0_9FLAO</name>
<reference evidence="4" key="1">
    <citation type="submission" date="2022-07" db="EMBL/GenBank/DDBJ databases">
        <title>Gramela sediminis sp. nov., isolated from deep-sea sediment of the Indian Ocean.</title>
        <authorList>
            <person name="Shi H."/>
        </authorList>
    </citation>
    <scope>NUCLEOTIDE SEQUENCE</scope>
    <source>
        <strain evidence="4">GC03-9</strain>
    </source>
</reference>
<dbReference type="EMBL" id="JANCNS010000001">
    <property type="protein sequence ID" value="MCP9199579.1"/>
    <property type="molecule type" value="Genomic_DNA"/>
</dbReference>
<organism evidence="4 5">
    <name type="scientific">Christiangramia oceanisediminis</name>
    <dbReference type="NCBI Taxonomy" id="2920386"/>
    <lineage>
        <taxon>Bacteria</taxon>
        <taxon>Pseudomonadati</taxon>
        <taxon>Bacteroidota</taxon>
        <taxon>Flavobacteriia</taxon>
        <taxon>Flavobacteriales</taxon>
        <taxon>Flavobacteriaceae</taxon>
        <taxon>Christiangramia</taxon>
    </lineage>
</organism>
<dbReference type="AlphaFoldDB" id="A0A9X2I1M0"/>
<dbReference type="CDD" id="cd00761">
    <property type="entry name" value="Glyco_tranf_GTA_type"/>
    <property type="match status" value="1"/>
</dbReference>
<sequence>MSSKYSNYKVSVIIPAFNAEKYIIRCLESVTRQTYRNIEIIILNDGSTDATQSLVEEFSEFDDRIICINKQNSGTYATRRLGFSKASGAYILNVDSDDFLEKNALENLMAKMVSTKANLVVGNHNQIIRGRKRLVVNELPATHTKTELLRSLLKNEIKGYIWGKLYKKELLLDLDYRVDNTLQEDFLANLHVFLTKNVKIAQVDVPVYNYLVHPHSANSSKNRNFIENVIQFNEIVEDLLKTYNYLDPLAKEFKLYKCRNWVVYARMGGSLAKNRRFIEEFYLENYTSFAKANLAAYQNLEMLVYKHNYSAGRLLTRSLKKIQEIIY</sequence>
<dbReference type="RefSeq" id="WP_241549977.1">
    <property type="nucleotide sequence ID" value="NZ_JANCNS010000001.1"/>
</dbReference>
<dbReference type="SUPFAM" id="SSF53448">
    <property type="entry name" value="Nucleotide-diphospho-sugar transferases"/>
    <property type="match status" value="1"/>
</dbReference>
<dbReference type="GO" id="GO:0016758">
    <property type="term" value="F:hexosyltransferase activity"/>
    <property type="evidence" value="ECO:0007669"/>
    <property type="project" value="UniProtKB-ARBA"/>
</dbReference>
<feature type="domain" description="Glycosyltransferase 2-like" evidence="3">
    <location>
        <begin position="11"/>
        <end position="150"/>
    </location>
</feature>
<dbReference type="PANTHER" id="PTHR22916">
    <property type="entry name" value="GLYCOSYLTRANSFERASE"/>
    <property type="match status" value="1"/>
</dbReference>
<accession>A0A9X2I1M0</accession>
<dbReference type="Proteomes" id="UP001155280">
    <property type="component" value="Unassembled WGS sequence"/>
</dbReference>
<evidence type="ECO:0000313" key="4">
    <source>
        <dbReference type="EMBL" id="MCP9199579.1"/>
    </source>
</evidence>
<protein>
    <submittedName>
        <fullName evidence="4">Glycosyltransferase</fullName>
    </submittedName>
</protein>
<gene>
    <name evidence="4" type="ORF">MKO06_06655</name>
</gene>
<comment type="caution">
    <text evidence="4">The sequence shown here is derived from an EMBL/GenBank/DDBJ whole genome shotgun (WGS) entry which is preliminary data.</text>
</comment>
<evidence type="ECO:0000256" key="1">
    <source>
        <dbReference type="ARBA" id="ARBA00022676"/>
    </source>
</evidence>
<dbReference type="PANTHER" id="PTHR22916:SF51">
    <property type="entry name" value="GLYCOSYLTRANSFERASE EPSH-RELATED"/>
    <property type="match status" value="1"/>
</dbReference>
<keyword evidence="2" id="KW-0808">Transferase</keyword>
<evidence type="ECO:0000313" key="5">
    <source>
        <dbReference type="Proteomes" id="UP001155280"/>
    </source>
</evidence>
<evidence type="ECO:0000259" key="3">
    <source>
        <dbReference type="Pfam" id="PF00535"/>
    </source>
</evidence>
<keyword evidence="1" id="KW-0328">Glycosyltransferase</keyword>
<dbReference type="Pfam" id="PF00535">
    <property type="entry name" value="Glycos_transf_2"/>
    <property type="match status" value="1"/>
</dbReference>
<evidence type="ECO:0000256" key="2">
    <source>
        <dbReference type="ARBA" id="ARBA00022679"/>
    </source>
</evidence>
<proteinExistence type="predicted"/>
<keyword evidence="5" id="KW-1185">Reference proteome</keyword>
<dbReference type="Gene3D" id="3.90.550.10">
    <property type="entry name" value="Spore Coat Polysaccharide Biosynthesis Protein SpsA, Chain A"/>
    <property type="match status" value="1"/>
</dbReference>
<dbReference type="InterPro" id="IPR001173">
    <property type="entry name" value="Glyco_trans_2-like"/>
</dbReference>
<dbReference type="InterPro" id="IPR029044">
    <property type="entry name" value="Nucleotide-diphossugar_trans"/>
</dbReference>